<dbReference type="NCBIfam" id="TIGR00179">
    <property type="entry name" value="murB"/>
    <property type="match status" value="1"/>
</dbReference>
<evidence type="ECO:0000256" key="2">
    <source>
        <dbReference type="ARBA" id="ARBA00003921"/>
    </source>
</evidence>
<keyword evidence="23" id="KW-1185">Reference proteome</keyword>
<dbReference type="AlphaFoldDB" id="A0A9Q3ZC48"/>
<dbReference type="Pfam" id="PF02873">
    <property type="entry name" value="MurB_C"/>
    <property type="match status" value="1"/>
</dbReference>
<comment type="function">
    <text evidence="2 20">Cell wall formation.</text>
</comment>
<dbReference type="PANTHER" id="PTHR21071:SF4">
    <property type="entry name" value="UDP-N-ACETYLENOLPYRUVOYLGLUCOSAMINE REDUCTASE"/>
    <property type="match status" value="1"/>
</dbReference>
<dbReference type="Proteomes" id="UP001107961">
    <property type="component" value="Unassembled WGS sequence"/>
</dbReference>
<dbReference type="GO" id="GO:0071949">
    <property type="term" value="F:FAD binding"/>
    <property type="evidence" value="ECO:0007669"/>
    <property type="project" value="InterPro"/>
</dbReference>
<evidence type="ECO:0000259" key="21">
    <source>
        <dbReference type="PROSITE" id="PS51387"/>
    </source>
</evidence>
<keyword evidence="16 20" id="KW-0131">Cell cycle</keyword>
<evidence type="ECO:0000256" key="1">
    <source>
        <dbReference type="ARBA" id="ARBA00001974"/>
    </source>
</evidence>
<dbReference type="InterPro" id="IPR036318">
    <property type="entry name" value="FAD-bd_PCMH-like_sf"/>
</dbReference>
<dbReference type="NCBIfam" id="NF000755">
    <property type="entry name" value="PRK00046.1"/>
    <property type="match status" value="1"/>
</dbReference>
<proteinExistence type="inferred from homology"/>
<organism evidence="22 23">
    <name type="scientific">Alloalcanivorax xenomutans</name>
    <dbReference type="NCBI Taxonomy" id="1094342"/>
    <lineage>
        <taxon>Bacteria</taxon>
        <taxon>Pseudomonadati</taxon>
        <taxon>Pseudomonadota</taxon>
        <taxon>Gammaproteobacteria</taxon>
        <taxon>Oceanospirillales</taxon>
        <taxon>Alcanivoracaceae</taxon>
        <taxon>Alloalcanivorax</taxon>
    </lineage>
</organism>
<keyword evidence="8 20" id="KW-0963">Cytoplasm</keyword>
<evidence type="ECO:0000256" key="6">
    <source>
        <dbReference type="ARBA" id="ARBA00012518"/>
    </source>
</evidence>
<dbReference type="GO" id="GO:0071555">
    <property type="term" value="P:cell wall organization"/>
    <property type="evidence" value="ECO:0007669"/>
    <property type="project" value="UniProtKB-KW"/>
</dbReference>
<dbReference type="NCBIfam" id="NF010478">
    <property type="entry name" value="PRK13903.1"/>
    <property type="match status" value="1"/>
</dbReference>
<dbReference type="InterPro" id="IPR006094">
    <property type="entry name" value="Oxid_FAD_bind_N"/>
</dbReference>
<evidence type="ECO:0000256" key="5">
    <source>
        <dbReference type="ARBA" id="ARBA00010485"/>
    </source>
</evidence>
<dbReference type="KEGG" id="axe:P40_13250"/>
<keyword evidence="17 20" id="KW-0961">Cell wall biogenesis/degradation</keyword>
<evidence type="ECO:0000256" key="9">
    <source>
        <dbReference type="ARBA" id="ARBA00022618"/>
    </source>
</evidence>
<comment type="cofactor">
    <cofactor evidence="1 20">
        <name>FAD</name>
        <dbReference type="ChEBI" id="CHEBI:57692"/>
    </cofactor>
</comment>
<dbReference type="InterPro" id="IPR011601">
    <property type="entry name" value="MurB_C"/>
</dbReference>
<dbReference type="InterPro" id="IPR016167">
    <property type="entry name" value="FAD-bd_PCMH_sub1"/>
</dbReference>
<feature type="domain" description="FAD-binding PCMH-type" evidence="21">
    <location>
        <begin position="16"/>
        <end position="185"/>
    </location>
</feature>
<evidence type="ECO:0000256" key="3">
    <source>
        <dbReference type="ARBA" id="ARBA00004496"/>
    </source>
</evidence>
<reference evidence="22" key="1">
    <citation type="submission" date="2022-01" db="EMBL/GenBank/DDBJ databases">
        <authorList>
            <person name="Karlyshev A.V."/>
            <person name="Jaspars M."/>
        </authorList>
    </citation>
    <scope>NUCLEOTIDE SEQUENCE</scope>
    <source>
        <strain evidence="22">AGSA3-2</strain>
    </source>
</reference>
<comment type="subcellular location">
    <subcellularLocation>
        <location evidence="3 20">Cytoplasm</location>
    </subcellularLocation>
</comment>
<dbReference type="Gene3D" id="3.30.43.10">
    <property type="entry name" value="Uridine Diphospho-n-acetylenolpyruvylglucosamine Reductase, domain 2"/>
    <property type="match status" value="1"/>
</dbReference>
<evidence type="ECO:0000256" key="14">
    <source>
        <dbReference type="ARBA" id="ARBA00022984"/>
    </source>
</evidence>
<dbReference type="SUPFAM" id="SSF56176">
    <property type="entry name" value="FAD-binding/transporter-associated domain-like"/>
    <property type="match status" value="1"/>
</dbReference>
<dbReference type="EC" id="1.3.1.98" evidence="6 20"/>
<dbReference type="Gene3D" id="3.30.465.10">
    <property type="match status" value="1"/>
</dbReference>
<keyword evidence="14 20" id="KW-0573">Peptidoglycan synthesis</keyword>
<feature type="active site" evidence="20">
    <location>
        <position position="333"/>
    </location>
</feature>
<dbReference type="PANTHER" id="PTHR21071">
    <property type="entry name" value="UDP-N-ACETYLENOLPYRUVOYLGLUCOSAMINE REDUCTASE"/>
    <property type="match status" value="1"/>
</dbReference>
<evidence type="ECO:0000256" key="7">
    <source>
        <dbReference type="ARBA" id="ARBA00015188"/>
    </source>
</evidence>
<name>A0A9Q3ZC48_9GAMM</name>
<dbReference type="InterPro" id="IPR003170">
    <property type="entry name" value="MurB"/>
</dbReference>
<dbReference type="Pfam" id="PF01565">
    <property type="entry name" value="FAD_binding_4"/>
    <property type="match status" value="1"/>
</dbReference>
<evidence type="ECO:0000256" key="11">
    <source>
        <dbReference type="ARBA" id="ARBA00022827"/>
    </source>
</evidence>
<keyword evidence="13 20" id="KW-0133">Cell shape</keyword>
<evidence type="ECO:0000256" key="17">
    <source>
        <dbReference type="ARBA" id="ARBA00023316"/>
    </source>
</evidence>
<dbReference type="EMBL" id="JAJVKT010000004">
    <property type="protein sequence ID" value="MCE7507960.1"/>
    <property type="molecule type" value="Genomic_DNA"/>
</dbReference>
<comment type="caution">
    <text evidence="22">The sequence shown here is derived from an EMBL/GenBank/DDBJ whole genome shotgun (WGS) entry which is preliminary data.</text>
</comment>
<evidence type="ECO:0000256" key="4">
    <source>
        <dbReference type="ARBA" id="ARBA00004752"/>
    </source>
</evidence>
<evidence type="ECO:0000313" key="22">
    <source>
        <dbReference type="EMBL" id="MCE7507960.1"/>
    </source>
</evidence>
<dbReference type="GO" id="GO:0005829">
    <property type="term" value="C:cytosol"/>
    <property type="evidence" value="ECO:0007669"/>
    <property type="project" value="TreeGrafter"/>
</dbReference>
<evidence type="ECO:0000256" key="8">
    <source>
        <dbReference type="ARBA" id="ARBA00022490"/>
    </source>
</evidence>
<feature type="active site" evidence="20">
    <location>
        <position position="161"/>
    </location>
</feature>
<feature type="active site" description="Proton donor" evidence="20">
    <location>
        <position position="238"/>
    </location>
</feature>
<dbReference type="Gene3D" id="3.90.78.10">
    <property type="entry name" value="UDP-N-acetylenolpyruvoylglucosamine reductase, C-terminal domain"/>
    <property type="match status" value="1"/>
</dbReference>
<evidence type="ECO:0000313" key="23">
    <source>
        <dbReference type="Proteomes" id="UP001107961"/>
    </source>
</evidence>
<keyword evidence="15 20" id="KW-0560">Oxidoreductase</keyword>
<evidence type="ECO:0000256" key="13">
    <source>
        <dbReference type="ARBA" id="ARBA00022960"/>
    </source>
</evidence>
<keyword evidence="9 20" id="KW-0132">Cell division</keyword>
<dbReference type="GO" id="GO:0008360">
    <property type="term" value="P:regulation of cell shape"/>
    <property type="evidence" value="ECO:0007669"/>
    <property type="project" value="UniProtKB-KW"/>
</dbReference>
<dbReference type="InterPro" id="IPR016166">
    <property type="entry name" value="FAD-bd_PCMH"/>
</dbReference>
<comment type="catalytic activity">
    <reaction evidence="19 20">
        <text>UDP-N-acetyl-alpha-D-muramate + NADP(+) = UDP-N-acetyl-3-O-(1-carboxyvinyl)-alpha-D-glucosamine + NADPH + H(+)</text>
        <dbReference type="Rhea" id="RHEA:12248"/>
        <dbReference type="ChEBI" id="CHEBI:15378"/>
        <dbReference type="ChEBI" id="CHEBI:57783"/>
        <dbReference type="ChEBI" id="CHEBI:58349"/>
        <dbReference type="ChEBI" id="CHEBI:68483"/>
        <dbReference type="ChEBI" id="CHEBI:70757"/>
        <dbReference type="EC" id="1.3.1.98"/>
    </reaction>
</comment>
<dbReference type="PROSITE" id="PS51387">
    <property type="entry name" value="FAD_PCMH"/>
    <property type="match status" value="1"/>
</dbReference>
<comment type="similarity">
    <text evidence="5 20">Belongs to the MurB family.</text>
</comment>
<evidence type="ECO:0000256" key="12">
    <source>
        <dbReference type="ARBA" id="ARBA00022857"/>
    </source>
</evidence>
<keyword evidence="12 20" id="KW-0521">NADP</keyword>
<sequence length="344" mass="36722">MIDTDVDLSTANTLALPARAERLARPADVDELARVLTGRGADPLFVLGGGSNLVLTGDLPGLTVMPVFDEVSYRQVDEGLAQVRVGAGVVWDRLVADAVAAGWQGLENLSLIPGNVGAAPFQNIGAYGVELADVVSTVEAVSVDDGSNISFDADQCEFAYRDSLFKSRCRGEFIITHLTLNLRRGSDCRLDSFRLGYGGLAERLEGGGPVTPARVREAVIALRQSKLPDPAKLPNAGSFFKNPVVSLTHYQRLLERYPDLVSFPVTGGRKLAAGWLIERSGWKGRRLGPVGMHDQQALVLVNHGGATAVDVLALATAVREDVRQCFGVELEQEPVLMPGAIGVP</sequence>
<evidence type="ECO:0000256" key="19">
    <source>
        <dbReference type="ARBA" id="ARBA00048914"/>
    </source>
</evidence>
<evidence type="ECO:0000256" key="18">
    <source>
        <dbReference type="ARBA" id="ARBA00031026"/>
    </source>
</evidence>
<protein>
    <recommendedName>
        <fullName evidence="7 20">UDP-N-acetylenolpyruvoylglucosamine reductase</fullName>
        <ecNumber evidence="6 20">1.3.1.98</ecNumber>
    </recommendedName>
    <alternativeName>
        <fullName evidence="18 20">UDP-N-acetylmuramate dehydrogenase</fullName>
    </alternativeName>
</protein>
<accession>A0A9Q3ZC48</accession>
<keyword evidence="11 20" id="KW-0274">FAD</keyword>
<dbReference type="HAMAP" id="MF_00037">
    <property type="entry name" value="MurB"/>
    <property type="match status" value="1"/>
</dbReference>
<gene>
    <name evidence="20 22" type="primary">murB</name>
    <name evidence="22" type="ORF">LZG35_04880</name>
</gene>
<evidence type="ECO:0000256" key="10">
    <source>
        <dbReference type="ARBA" id="ARBA00022630"/>
    </source>
</evidence>
<dbReference type="SUPFAM" id="SSF56194">
    <property type="entry name" value="Uridine diphospho-N-Acetylenolpyruvylglucosamine reductase, MurB, C-terminal domain"/>
    <property type="match status" value="1"/>
</dbReference>
<comment type="pathway">
    <text evidence="4 20">Cell wall biogenesis; peptidoglycan biosynthesis.</text>
</comment>
<dbReference type="InterPro" id="IPR016169">
    <property type="entry name" value="FAD-bd_PCMH_sub2"/>
</dbReference>
<dbReference type="GO" id="GO:0008762">
    <property type="term" value="F:UDP-N-acetylmuramate dehydrogenase activity"/>
    <property type="evidence" value="ECO:0007669"/>
    <property type="project" value="UniProtKB-UniRule"/>
</dbReference>
<evidence type="ECO:0000256" key="16">
    <source>
        <dbReference type="ARBA" id="ARBA00023306"/>
    </source>
</evidence>
<dbReference type="GO" id="GO:0051301">
    <property type="term" value="P:cell division"/>
    <property type="evidence" value="ECO:0007669"/>
    <property type="project" value="UniProtKB-KW"/>
</dbReference>
<evidence type="ECO:0000256" key="20">
    <source>
        <dbReference type="HAMAP-Rule" id="MF_00037"/>
    </source>
</evidence>
<keyword evidence="10 20" id="KW-0285">Flavoprotein</keyword>
<dbReference type="GO" id="GO:0009252">
    <property type="term" value="P:peptidoglycan biosynthetic process"/>
    <property type="evidence" value="ECO:0007669"/>
    <property type="project" value="UniProtKB-UniRule"/>
</dbReference>
<dbReference type="InterPro" id="IPR036635">
    <property type="entry name" value="MurB_C_sf"/>
</dbReference>
<evidence type="ECO:0000256" key="15">
    <source>
        <dbReference type="ARBA" id="ARBA00023002"/>
    </source>
</evidence>
<dbReference type="RefSeq" id="WP_080531165.1">
    <property type="nucleotide sequence ID" value="NZ_CBDDTQ010000005.1"/>
</dbReference>